<dbReference type="Pfam" id="PF06382">
    <property type="entry name" value="Protamine_like"/>
    <property type="match status" value="2"/>
</dbReference>
<accession>A0A6P4E4Y2</accession>
<dbReference type="RefSeq" id="XP_016973055.1">
    <property type="nucleotide sequence ID" value="XM_017117566.1"/>
</dbReference>
<reference evidence="4" key="2">
    <citation type="submission" date="2025-04" db="UniProtKB">
        <authorList>
            <consortium name="RefSeq"/>
        </authorList>
    </citation>
    <scope>IDENTIFICATION</scope>
</reference>
<dbReference type="EnsemblMetazoa" id="XM_017117566.2">
    <property type="protein sequence ID" value="XP_016973055.1"/>
    <property type="gene ID" value="LOC108040216"/>
</dbReference>
<evidence type="ECO:0000313" key="2">
    <source>
        <dbReference type="EnsemblMetazoa" id="XP_016973055.1"/>
    </source>
</evidence>
<evidence type="ECO:0000256" key="1">
    <source>
        <dbReference type="SAM" id="MobiDB-lite"/>
    </source>
</evidence>
<reference evidence="2" key="3">
    <citation type="submission" date="2025-05" db="UniProtKB">
        <authorList>
            <consortium name="EnsemblMetazoa"/>
        </authorList>
    </citation>
    <scope>IDENTIFICATION</scope>
</reference>
<feature type="region of interest" description="Disordered" evidence="1">
    <location>
        <begin position="81"/>
        <end position="113"/>
    </location>
</feature>
<proteinExistence type="predicted"/>
<dbReference type="GO" id="GO:0035092">
    <property type="term" value="P:sperm DNA condensation"/>
    <property type="evidence" value="ECO:0007669"/>
    <property type="project" value="InterPro"/>
</dbReference>
<dbReference type="SUPFAM" id="SSF47095">
    <property type="entry name" value="HMG-box"/>
    <property type="match status" value="1"/>
</dbReference>
<keyword evidence="3" id="KW-1185">Reference proteome</keyword>
<feature type="compositionally biased region" description="Basic residues" evidence="1">
    <location>
        <begin position="96"/>
        <end position="107"/>
    </location>
</feature>
<evidence type="ECO:0000313" key="3">
    <source>
        <dbReference type="Proteomes" id="UP001652680"/>
    </source>
</evidence>
<dbReference type="AlphaFoldDB" id="A0A6P4E4Y2"/>
<organism evidence="4">
    <name type="scientific">Drosophila rhopaloa</name>
    <name type="common">Fruit fly</name>
    <dbReference type="NCBI Taxonomy" id="1041015"/>
    <lineage>
        <taxon>Eukaryota</taxon>
        <taxon>Metazoa</taxon>
        <taxon>Ecdysozoa</taxon>
        <taxon>Arthropoda</taxon>
        <taxon>Hexapoda</taxon>
        <taxon>Insecta</taxon>
        <taxon>Pterygota</taxon>
        <taxon>Neoptera</taxon>
        <taxon>Endopterygota</taxon>
        <taxon>Diptera</taxon>
        <taxon>Brachycera</taxon>
        <taxon>Muscomorpha</taxon>
        <taxon>Ephydroidea</taxon>
        <taxon>Drosophilidae</taxon>
        <taxon>Drosophila</taxon>
        <taxon>Sophophora</taxon>
    </lineage>
</organism>
<dbReference type="Proteomes" id="UP001652680">
    <property type="component" value="Unassembled WGS sequence"/>
</dbReference>
<dbReference type="GO" id="GO:0005634">
    <property type="term" value="C:nucleus"/>
    <property type="evidence" value="ECO:0007669"/>
    <property type="project" value="UniProtKB-ARBA"/>
</dbReference>
<dbReference type="InterPro" id="IPR036910">
    <property type="entry name" value="HMG_box_dom_sf"/>
</dbReference>
<name>A0A6P4E4Y2_DRORH</name>
<protein>
    <submittedName>
        <fullName evidence="4">Uncharacterized protein LOC108040216</fullName>
    </submittedName>
</protein>
<evidence type="ECO:0000313" key="4">
    <source>
        <dbReference type="RefSeq" id="XP_016973055.1"/>
    </source>
</evidence>
<dbReference type="GeneID" id="108040216"/>
<gene>
    <name evidence="4" type="primary">LOC108040216</name>
    <name evidence="2" type="synonym">108040216</name>
</gene>
<sequence length="173" mass="20073">MEEEQSSSSTFLNFFNAYKEQCHGLPISVRELLRFASRKWARLTPSEQECYADVIDPVFPEASTSQSSECEQIGEDSQMCIGSPYSRQRASERALLRSKRSKPKPKSSLKWNNDDASHSGTACGYIHFLRKFSRLNKRLPFEELLEMAARKWGKLNEKQREQFERPLFIIKKA</sequence>
<reference evidence="3" key="1">
    <citation type="journal article" date="2021" name="Elife">
        <title>Highly contiguous assemblies of 101 drosophilid genomes.</title>
        <authorList>
            <person name="Kim B.Y."/>
            <person name="Wang J.R."/>
            <person name="Miller D.E."/>
            <person name="Barmina O."/>
            <person name="Delaney E."/>
            <person name="Thompson A."/>
            <person name="Comeault A.A."/>
            <person name="Peede D."/>
            <person name="D'Agostino E.R."/>
            <person name="Pelaez J."/>
            <person name="Aguilar J.M."/>
            <person name="Haji D."/>
            <person name="Matsunaga T."/>
            <person name="Armstrong E.E."/>
            <person name="Zych M."/>
            <person name="Ogawa Y."/>
            <person name="Stamenkovic-Radak M."/>
            <person name="Jelic M."/>
            <person name="Veselinovic M.S."/>
            <person name="Tanaskovic M."/>
            <person name="Eric P."/>
            <person name="Gao J.J."/>
            <person name="Katoh T.K."/>
            <person name="Toda M.J."/>
            <person name="Watabe H."/>
            <person name="Watada M."/>
            <person name="Davis J.S."/>
            <person name="Moyle L.C."/>
            <person name="Manoli G."/>
            <person name="Bertolini E."/>
            <person name="Kostal V."/>
            <person name="Hawley R.S."/>
            <person name="Takahashi A."/>
            <person name="Jones C.D."/>
            <person name="Price D.K."/>
            <person name="Whiteman N."/>
            <person name="Kopp A."/>
            <person name="Matute D.R."/>
            <person name="Petrov D.A."/>
        </authorList>
    </citation>
    <scope>NUCLEOTIDE SEQUENCE [LARGE SCALE GENOMIC DNA]</scope>
</reference>
<dbReference type="InterPro" id="IPR024460">
    <property type="entry name" value="Protamine-like"/>
</dbReference>